<dbReference type="InterPro" id="IPR002645">
    <property type="entry name" value="STAS_dom"/>
</dbReference>
<dbReference type="PROSITE" id="PS50801">
    <property type="entry name" value="STAS"/>
    <property type="match status" value="1"/>
</dbReference>
<dbReference type="InterPro" id="IPR036513">
    <property type="entry name" value="STAS_dom_sf"/>
</dbReference>
<dbReference type="InterPro" id="IPR058548">
    <property type="entry name" value="MlaB-like_STAS"/>
</dbReference>
<evidence type="ECO:0000259" key="1">
    <source>
        <dbReference type="PROSITE" id="PS50801"/>
    </source>
</evidence>
<organism evidence="2 3">
    <name type="scientific">Halomonas aquatica</name>
    <dbReference type="NCBI Taxonomy" id="3151123"/>
    <lineage>
        <taxon>Bacteria</taxon>
        <taxon>Pseudomonadati</taxon>
        <taxon>Pseudomonadota</taxon>
        <taxon>Gammaproteobacteria</taxon>
        <taxon>Oceanospirillales</taxon>
        <taxon>Halomonadaceae</taxon>
        <taxon>Halomonas</taxon>
    </lineage>
</organism>
<dbReference type="Pfam" id="PF13466">
    <property type="entry name" value="STAS_2"/>
    <property type="match status" value="1"/>
</dbReference>
<evidence type="ECO:0000313" key="2">
    <source>
        <dbReference type="EMBL" id="MEQ6918351.1"/>
    </source>
</evidence>
<evidence type="ECO:0000313" key="3">
    <source>
        <dbReference type="Proteomes" id="UP001442468"/>
    </source>
</evidence>
<dbReference type="EMBL" id="JBEGCJ010000005">
    <property type="protein sequence ID" value="MEQ6918351.1"/>
    <property type="molecule type" value="Genomic_DNA"/>
</dbReference>
<reference evidence="2 3" key="1">
    <citation type="submission" date="2024-05" db="EMBL/GenBank/DDBJ databases">
        <title>Halomonas sp. SSM6 16S ribosomal RNA gene Genome sequencing and assembly.</title>
        <authorList>
            <person name="Yook S."/>
        </authorList>
    </citation>
    <scope>NUCLEOTIDE SEQUENCE [LARGE SCALE GENOMIC DNA]</scope>
    <source>
        <strain evidence="2 3">SSM6</strain>
    </source>
</reference>
<comment type="caution">
    <text evidence="2">The sequence shown here is derived from an EMBL/GenBank/DDBJ whole genome shotgun (WGS) entry which is preliminary data.</text>
</comment>
<dbReference type="SUPFAM" id="SSF52091">
    <property type="entry name" value="SpoIIaa-like"/>
    <property type="match status" value="1"/>
</dbReference>
<dbReference type="CDD" id="cd07043">
    <property type="entry name" value="STAS_anti-anti-sigma_factors"/>
    <property type="match status" value="1"/>
</dbReference>
<proteinExistence type="predicted"/>
<dbReference type="Gene3D" id="3.30.750.24">
    <property type="entry name" value="STAS domain"/>
    <property type="match status" value="1"/>
</dbReference>
<feature type="domain" description="STAS" evidence="1">
    <location>
        <begin position="19"/>
        <end position="112"/>
    </location>
</feature>
<protein>
    <submittedName>
        <fullName evidence="2">STAS domain-containing protein</fullName>
    </submittedName>
</protein>
<accession>A0ABV1NH19</accession>
<dbReference type="RefSeq" id="WP_349762616.1">
    <property type="nucleotide sequence ID" value="NZ_JBEGCJ010000005.1"/>
</dbReference>
<sequence length="112" mass="11802">MSVLLDQRHSSLNADDGRLAVTGEVGFEVASAMAEAGGDWLVAQPSGSDVVFDLIGVDRVSSAALSVLLEWTRRAREAGLRVERVCLSPALDSLTRVAGLDTLLPLKAPEGE</sequence>
<name>A0ABV1NH19_9GAMM</name>
<gene>
    <name evidence="2" type="ORF">ABE960_12540</name>
</gene>
<keyword evidence="3" id="KW-1185">Reference proteome</keyword>
<dbReference type="Proteomes" id="UP001442468">
    <property type="component" value="Unassembled WGS sequence"/>
</dbReference>